<organism evidence="1 2">
    <name type="scientific">Rhizopogon vesiculosus</name>
    <dbReference type="NCBI Taxonomy" id="180088"/>
    <lineage>
        <taxon>Eukaryota</taxon>
        <taxon>Fungi</taxon>
        <taxon>Dikarya</taxon>
        <taxon>Basidiomycota</taxon>
        <taxon>Agaricomycotina</taxon>
        <taxon>Agaricomycetes</taxon>
        <taxon>Agaricomycetidae</taxon>
        <taxon>Boletales</taxon>
        <taxon>Suillineae</taxon>
        <taxon>Rhizopogonaceae</taxon>
        <taxon>Rhizopogon</taxon>
    </lineage>
</organism>
<evidence type="ECO:0000313" key="2">
    <source>
        <dbReference type="Proteomes" id="UP000183567"/>
    </source>
</evidence>
<keyword evidence="2" id="KW-1185">Reference proteome</keyword>
<reference evidence="1 2" key="1">
    <citation type="submission" date="2016-03" db="EMBL/GenBank/DDBJ databases">
        <title>Comparative genomics of the ectomycorrhizal sister species Rhizopogon vinicolor and Rhizopogon vesiculosus (Basidiomycota: Boletales) reveals a divergence of the mating type B locus.</title>
        <authorList>
            <person name="Mujic A.B."/>
            <person name="Kuo A."/>
            <person name="Tritt A."/>
            <person name="Lipzen A."/>
            <person name="Chen C."/>
            <person name="Johnson J."/>
            <person name="Sharma A."/>
            <person name="Barry K."/>
            <person name="Grigoriev I.V."/>
            <person name="Spatafora J.W."/>
        </authorList>
    </citation>
    <scope>NUCLEOTIDE SEQUENCE [LARGE SCALE GENOMIC DNA]</scope>
    <source>
        <strain evidence="1 2">AM-OR11-056</strain>
    </source>
</reference>
<dbReference type="AlphaFoldDB" id="A0A1J8QSB3"/>
<accession>A0A1J8QSB3</accession>
<dbReference type="OrthoDB" id="2643139at2759"/>
<proteinExistence type="predicted"/>
<evidence type="ECO:0000313" key="1">
    <source>
        <dbReference type="EMBL" id="OJA14588.1"/>
    </source>
</evidence>
<sequence length="75" mass="8792">MQRTFPSITVDIFLQPLVSIYRYALEPIAPFTWFDIKVCFLELVAAFRLCVTLRQIKETLHAKHEREALEAINLL</sequence>
<dbReference type="Proteomes" id="UP000183567">
    <property type="component" value="Unassembled WGS sequence"/>
</dbReference>
<protein>
    <submittedName>
        <fullName evidence="1">Uncharacterized protein</fullName>
    </submittedName>
</protein>
<comment type="caution">
    <text evidence="1">The sequence shown here is derived from an EMBL/GenBank/DDBJ whole genome shotgun (WGS) entry which is preliminary data.</text>
</comment>
<dbReference type="EMBL" id="LVVM01003569">
    <property type="protein sequence ID" value="OJA14588.1"/>
    <property type="molecule type" value="Genomic_DNA"/>
</dbReference>
<name>A0A1J8QSB3_9AGAM</name>
<gene>
    <name evidence="1" type="ORF">AZE42_09822</name>
</gene>